<dbReference type="PANTHER" id="PTHR13954:SF6">
    <property type="entry name" value="NON-SPECIFIC SERINE_THREONINE PROTEIN KINASE"/>
    <property type="match status" value="1"/>
</dbReference>
<evidence type="ECO:0000313" key="3">
    <source>
        <dbReference type="Proteomes" id="UP000789390"/>
    </source>
</evidence>
<protein>
    <recommendedName>
        <fullName evidence="1">Protein kinase domain-containing protein</fullName>
    </recommendedName>
</protein>
<dbReference type="GO" id="GO:0070059">
    <property type="term" value="P:intrinsic apoptotic signaling pathway in response to endoplasmic reticulum stress"/>
    <property type="evidence" value="ECO:0007669"/>
    <property type="project" value="TreeGrafter"/>
</dbReference>
<dbReference type="InterPro" id="IPR011009">
    <property type="entry name" value="Kinase-like_dom_sf"/>
</dbReference>
<dbReference type="InterPro" id="IPR000719">
    <property type="entry name" value="Prot_kinase_dom"/>
</dbReference>
<reference evidence="2" key="1">
    <citation type="submission" date="2021-11" db="EMBL/GenBank/DDBJ databases">
        <authorList>
            <person name="Schell T."/>
        </authorList>
    </citation>
    <scope>NUCLEOTIDE SEQUENCE</scope>
    <source>
        <strain evidence="2">M5</strain>
    </source>
</reference>
<evidence type="ECO:0000259" key="1">
    <source>
        <dbReference type="PROSITE" id="PS50011"/>
    </source>
</evidence>
<dbReference type="SUPFAM" id="SSF56112">
    <property type="entry name" value="Protein kinase-like (PK-like)"/>
    <property type="match status" value="1"/>
</dbReference>
<dbReference type="AlphaFoldDB" id="A0A8J2RZV0"/>
<feature type="domain" description="Protein kinase" evidence="1">
    <location>
        <begin position="1"/>
        <end position="151"/>
    </location>
</feature>
<dbReference type="PROSITE" id="PS50011">
    <property type="entry name" value="PROTEIN_KINASE_DOM"/>
    <property type="match status" value="1"/>
</dbReference>
<dbReference type="Proteomes" id="UP000789390">
    <property type="component" value="Unassembled WGS sequence"/>
</dbReference>
<name>A0A8J2RZV0_9CRUS</name>
<dbReference type="GO" id="GO:0004674">
    <property type="term" value="F:protein serine/threonine kinase activity"/>
    <property type="evidence" value="ECO:0007669"/>
    <property type="project" value="InterPro"/>
</dbReference>
<dbReference type="GO" id="GO:0051082">
    <property type="term" value="F:unfolded protein binding"/>
    <property type="evidence" value="ECO:0007669"/>
    <property type="project" value="TreeGrafter"/>
</dbReference>
<comment type="caution">
    <text evidence="2">The sequence shown here is derived from an EMBL/GenBank/DDBJ whole genome shotgun (WGS) entry which is preliminary data.</text>
</comment>
<dbReference type="OrthoDB" id="6370559at2759"/>
<dbReference type="InterPro" id="IPR045133">
    <property type="entry name" value="IRE1/2-like"/>
</dbReference>
<dbReference type="GO" id="GO:0005524">
    <property type="term" value="F:ATP binding"/>
    <property type="evidence" value="ECO:0007669"/>
    <property type="project" value="InterPro"/>
</dbReference>
<dbReference type="EMBL" id="CAKKLH010000287">
    <property type="protein sequence ID" value="CAH0108729.1"/>
    <property type="molecule type" value="Genomic_DNA"/>
</dbReference>
<dbReference type="GO" id="GO:1990604">
    <property type="term" value="C:IRE1-TRAF2-ASK1 complex"/>
    <property type="evidence" value="ECO:0007669"/>
    <property type="project" value="TreeGrafter"/>
</dbReference>
<proteinExistence type="predicted"/>
<accession>A0A8J2RZV0</accession>
<dbReference type="GO" id="GO:0004521">
    <property type="term" value="F:RNA endonuclease activity"/>
    <property type="evidence" value="ECO:0007669"/>
    <property type="project" value="InterPro"/>
</dbReference>
<dbReference type="GO" id="GO:0036498">
    <property type="term" value="P:IRE1-mediated unfolded protein response"/>
    <property type="evidence" value="ECO:0007669"/>
    <property type="project" value="TreeGrafter"/>
</dbReference>
<dbReference type="PANTHER" id="PTHR13954">
    <property type="entry name" value="IRE1-RELATED"/>
    <property type="match status" value="1"/>
</dbReference>
<evidence type="ECO:0000313" key="2">
    <source>
        <dbReference type="EMBL" id="CAH0108729.1"/>
    </source>
</evidence>
<dbReference type="Pfam" id="PF00069">
    <property type="entry name" value="Pkinase"/>
    <property type="match status" value="1"/>
</dbReference>
<dbReference type="Gene3D" id="1.10.510.10">
    <property type="entry name" value="Transferase(Phosphotransferase) domain 1"/>
    <property type="match status" value="1"/>
</dbReference>
<keyword evidence="3" id="KW-1185">Reference proteome</keyword>
<gene>
    <name evidence="2" type="ORF">DGAL_LOCUS12129</name>
</gene>
<sequence>MKWADFGHSKQINDSGCASMSGTRGTQNWLAPEIIPFFYKEESAACSSIKSDIFSAGCAFFFFLTKGVHPYGDENENSDNLKNNMLGGVMINQNRLNNGHRAKSTVLRMMKDRLGLKEVISEFKKALSTPREPLSGQSAFEICLVGRPNSY</sequence>
<organism evidence="2 3">
    <name type="scientific">Daphnia galeata</name>
    <dbReference type="NCBI Taxonomy" id="27404"/>
    <lineage>
        <taxon>Eukaryota</taxon>
        <taxon>Metazoa</taxon>
        <taxon>Ecdysozoa</taxon>
        <taxon>Arthropoda</taxon>
        <taxon>Crustacea</taxon>
        <taxon>Branchiopoda</taxon>
        <taxon>Diplostraca</taxon>
        <taxon>Cladocera</taxon>
        <taxon>Anomopoda</taxon>
        <taxon>Daphniidae</taxon>
        <taxon>Daphnia</taxon>
    </lineage>
</organism>